<sequence length="160" mass="17934">MAHKVNKEKGVASSSHGNKGSRGTQEAPMEDSSIPIWRNYTYSQWTEFDRKVGPPLTVQIDEEVVDYRPRYDPEGIDVTKTKDPKGIHGSVLSISERNACINNVLSHLYGIVGPSFEEPFDDDEATGEENAIVYFDLESDDDGDDSKMGEVVFDRTNHEH</sequence>
<feature type="compositionally biased region" description="Basic and acidic residues" evidence="1">
    <location>
        <begin position="1"/>
        <end position="10"/>
    </location>
</feature>
<keyword evidence="3" id="KW-1185">Reference proteome</keyword>
<evidence type="ECO:0000313" key="2">
    <source>
        <dbReference type="EMBL" id="MCD7454827.1"/>
    </source>
</evidence>
<gene>
    <name evidence="2" type="ORF">HAX54_026170</name>
</gene>
<feature type="region of interest" description="Disordered" evidence="1">
    <location>
        <begin position="136"/>
        <end position="160"/>
    </location>
</feature>
<accession>A0ABS8S6V6</accession>
<name>A0ABS8S6V6_DATST</name>
<reference evidence="2 3" key="1">
    <citation type="journal article" date="2021" name="BMC Genomics">
        <title>Datura genome reveals duplications of psychoactive alkaloid biosynthetic genes and high mutation rate following tissue culture.</title>
        <authorList>
            <person name="Rajewski A."/>
            <person name="Carter-House D."/>
            <person name="Stajich J."/>
            <person name="Litt A."/>
        </authorList>
    </citation>
    <scope>NUCLEOTIDE SEQUENCE [LARGE SCALE GENOMIC DNA]</scope>
    <source>
        <strain evidence="2">AR-01</strain>
    </source>
</reference>
<evidence type="ECO:0000256" key="1">
    <source>
        <dbReference type="SAM" id="MobiDB-lite"/>
    </source>
</evidence>
<dbReference type="Proteomes" id="UP000823775">
    <property type="component" value="Unassembled WGS sequence"/>
</dbReference>
<feature type="compositionally biased region" description="Basic and acidic residues" evidence="1">
    <location>
        <begin position="145"/>
        <end position="160"/>
    </location>
</feature>
<dbReference type="EMBL" id="JACEIK010000318">
    <property type="protein sequence ID" value="MCD7454827.1"/>
    <property type="molecule type" value="Genomic_DNA"/>
</dbReference>
<feature type="region of interest" description="Disordered" evidence="1">
    <location>
        <begin position="1"/>
        <end position="33"/>
    </location>
</feature>
<organism evidence="2 3">
    <name type="scientific">Datura stramonium</name>
    <name type="common">Jimsonweed</name>
    <name type="synonym">Common thornapple</name>
    <dbReference type="NCBI Taxonomy" id="4076"/>
    <lineage>
        <taxon>Eukaryota</taxon>
        <taxon>Viridiplantae</taxon>
        <taxon>Streptophyta</taxon>
        <taxon>Embryophyta</taxon>
        <taxon>Tracheophyta</taxon>
        <taxon>Spermatophyta</taxon>
        <taxon>Magnoliopsida</taxon>
        <taxon>eudicotyledons</taxon>
        <taxon>Gunneridae</taxon>
        <taxon>Pentapetalae</taxon>
        <taxon>asterids</taxon>
        <taxon>lamiids</taxon>
        <taxon>Solanales</taxon>
        <taxon>Solanaceae</taxon>
        <taxon>Solanoideae</taxon>
        <taxon>Datureae</taxon>
        <taxon>Datura</taxon>
    </lineage>
</organism>
<protein>
    <submittedName>
        <fullName evidence="2">Uncharacterized protein</fullName>
    </submittedName>
</protein>
<proteinExistence type="predicted"/>
<comment type="caution">
    <text evidence="2">The sequence shown here is derived from an EMBL/GenBank/DDBJ whole genome shotgun (WGS) entry which is preliminary data.</text>
</comment>
<feature type="compositionally biased region" description="Polar residues" evidence="1">
    <location>
        <begin position="12"/>
        <end position="24"/>
    </location>
</feature>
<evidence type="ECO:0000313" key="3">
    <source>
        <dbReference type="Proteomes" id="UP000823775"/>
    </source>
</evidence>